<sequence>MVRVYNRLKEKPPPTDKEILDALTMIKINGKSFREVALLSGIPISTLHSYLKHVKDLYNVPPNTKIKPSFHHLQVLSPTHEKQLSDYLIESQQRSHGLSPTNLKKLVYSFAIFNSIPVPPSWVKSDTAGKDWFTNFLKRNQRLSIRKPETTSQARAAGLNKVIMNNFYGQVMELYEK</sequence>
<evidence type="ECO:0008006" key="3">
    <source>
        <dbReference type="Google" id="ProtNLM"/>
    </source>
</evidence>
<gene>
    <name evidence="1" type="ORF">APZ42_008128</name>
</gene>
<protein>
    <recommendedName>
        <fullName evidence="3">HTH CENPB-type domain-containing protein</fullName>
    </recommendedName>
</protein>
<dbReference type="AlphaFoldDB" id="A0A164EUZ8"/>
<proteinExistence type="predicted"/>
<dbReference type="EMBL" id="LRGB01022462">
    <property type="protein sequence ID" value="KZR97159.1"/>
    <property type="molecule type" value="Genomic_DNA"/>
</dbReference>
<feature type="non-terminal residue" evidence="1">
    <location>
        <position position="177"/>
    </location>
</feature>
<dbReference type="OrthoDB" id="4327074at2759"/>
<organism evidence="1 2">
    <name type="scientific">Daphnia magna</name>
    <dbReference type="NCBI Taxonomy" id="35525"/>
    <lineage>
        <taxon>Eukaryota</taxon>
        <taxon>Metazoa</taxon>
        <taxon>Ecdysozoa</taxon>
        <taxon>Arthropoda</taxon>
        <taxon>Crustacea</taxon>
        <taxon>Branchiopoda</taxon>
        <taxon>Diplostraca</taxon>
        <taxon>Cladocera</taxon>
        <taxon>Anomopoda</taxon>
        <taxon>Daphniidae</taxon>
        <taxon>Daphnia</taxon>
    </lineage>
</organism>
<keyword evidence="2" id="KW-1185">Reference proteome</keyword>
<evidence type="ECO:0000313" key="1">
    <source>
        <dbReference type="EMBL" id="KZR97159.1"/>
    </source>
</evidence>
<evidence type="ECO:0000313" key="2">
    <source>
        <dbReference type="Proteomes" id="UP000076858"/>
    </source>
</evidence>
<reference evidence="1 2" key="1">
    <citation type="submission" date="2016-03" db="EMBL/GenBank/DDBJ databases">
        <title>EvidentialGene: Evidence-directed Construction of Genes on Genomes.</title>
        <authorList>
            <person name="Gilbert D.G."/>
            <person name="Choi J.-H."/>
            <person name="Mockaitis K."/>
            <person name="Colbourne J."/>
            <person name="Pfrender M."/>
        </authorList>
    </citation>
    <scope>NUCLEOTIDE SEQUENCE [LARGE SCALE GENOMIC DNA]</scope>
    <source>
        <strain evidence="1 2">Xinb3</strain>
        <tissue evidence="1">Complete organism</tissue>
    </source>
</reference>
<comment type="caution">
    <text evidence="1">The sequence shown here is derived from an EMBL/GenBank/DDBJ whole genome shotgun (WGS) entry which is preliminary data.</text>
</comment>
<name>A0A164EUZ8_9CRUS</name>
<dbReference type="Proteomes" id="UP000076858">
    <property type="component" value="Unassembled WGS sequence"/>
</dbReference>
<accession>A0A164EUZ8</accession>